<evidence type="ECO:0000313" key="3">
    <source>
        <dbReference type="Proteomes" id="UP000284702"/>
    </source>
</evidence>
<accession>A0A425D9Z2</accession>
<feature type="chain" id="PRO_5019345618" evidence="1">
    <location>
        <begin position="19"/>
        <end position="173"/>
    </location>
</feature>
<dbReference type="EMBL" id="MZMZ02002388">
    <property type="protein sequence ID" value="RQM26076.1"/>
    <property type="molecule type" value="Genomic_DNA"/>
</dbReference>
<reference evidence="2" key="1">
    <citation type="submission" date="2018-07" db="EMBL/GenBank/DDBJ databases">
        <title>Annotation of Aphanomyces astaci genome assembly.</title>
        <authorList>
            <person name="Studholme D.J."/>
        </authorList>
    </citation>
    <scope>NUCLEOTIDE SEQUENCE [LARGE SCALE GENOMIC DNA]</scope>
    <source>
        <strain evidence="2">Pc</strain>
    </source>
</reference>
<feature type="signal peptide" evidence="1">
    <location>
        <begin position="1"/>
        <end position="18"/>
    </location>
</feature>
<name>A0A425D9Z2_APHAT</name>
<gene>
    <name evidence="2" type="ORF">B5M09_002518</name>
</gene>
<keyword evidence="3" id="KW-1185">Reference proteome</keyword>
<organism evidence="2 3">
    <name type="scientific">Aphanomyces astaci</name>
    <name type="common">Crayfish plague agent</name>
    <dbReference type="NCBI Taxonomy" id="112090"/>
    <lineage>
        <taxon>Eukaryota</taxon>
        <taxon>Sar</taxon>
        <taxon>Stramenopiles</taxon>
        <taxon>Oomycota</taxon>
        <taxon>Saprolegniomycetes</taxon>
        <taxon>Saprolegniales</taxon>
        <taxon>Verrucalvaceae</taxon>
        <taxon>Aphanomyces</taxon>
    </lineage>
</organism>
<proteinExistence type="predicted"/>
<sequence length="173" mass="19051">MKFLAALVHAAVAADAAASKVAFDNPPSITGLSHHGFRIASEITWAVRFRTQALSGAHDNAPDLPHCTESIAFGFISISDPVDGAKYKYQWTPKPPIDVAFNTTYWFTVNSTRKTWAKSPVWVDGYKKFVSNNDPLGDVRLAFNRNDGDPWKLIPLRDGRSTPSLQVHATHSS</sequence>
<evidence type="ECO:0000256" key="1">
    <source>
        <dbReference type="SAM" id="SignalP"/>
    </source>
</evidence>
<protein>
    <submittedName>
        <fullName evidence="2">Uncharacterized protein</fullName>
    </submittedName>
</protein>
<dbReference type="Proteomes" id="UP000284702">
    <property type="component" value="Unassembled WGS sequence"/>
</dbReference>
<dbReference type="VEuPathDB" id="FungiDB:H257_19375"/>
<dbReference type="AlphaFoldDB" id="A0A425D9Z2"/>
<keyword evidence="1" id="KW-0732">Signal</keyword>
<comment type="caution">
    <text evidence="2">The sequence shown here is derived from an EMBL/GenBank/DDBJ whole genome shotgun (WGS) entry which is preliminary data.</text>
</comment>
<evidence type="ECO:0000313" key="2">
    <source>
        <dbReference type="EMBL" id="RQM26076.1"/>
    </source>
</evidence>